<dbReference type="InterPro" id="IPR014284">
    <property type="entry name" value="RNA_pol_sigma-70_dom"/>
</dbReference>
<reference evidence="6 7" key="1">
    <citation type="journal article" date="2015" name="Genome Biol. Evol.">
        <title>Characterization of Three Mycobacterium spp. with Potential Use in Bioremediation by Genome Sequencing and Comparative Genomics.</title>
        <authorList>
            <person name="Das S."/>
            <person name="Pettersson B.M."/>
            <person name="Behra P.R."/>
            <person name="Ramesh M."/>
            <person name="Dasgupta S."/>
            <person name="Bhattacharya A."/>
            <person name="Kirsebom L.A."/>
        </authorList>
    </citation>
    <scope>NUCLEOTIDE SEQUENCE [LARGE SCALE GENOMIC DNA]</scope>
    <source>
        <strain evidence="6 7">DSM 44219</strain>
    </source>
</reference>
<proteinExistence type="predicted"/>
<evidence type="ECO:0000256" key="4">
    <source>
        <dbReference type="ARBA" id="ARBA00023163"/>
    </source>
</evidence>
<evidence type="ECO:0000256" key="1">
    <source>
        <dbReference type="ARBA" id="ARBA00023015"/>
    </source>
</evidence>
<dbReference type="PANTHER" id="PTHR30603:SF47">
    <property type="entry name" value="RNA POLYMERASE SIGMA FACTOR SIGD, CHLOROPLASTIC"/>
    <property type="match status" value="1"/>
</dbReference>
<keyword evidence="7" id="KW-1185">Reference proteome</keyword>
<feature type="domain" description="RNA polymerase sigma-70 region 2" evidence="5">
    <location>
        <begin position="19"/>
        <end position="81"/>
    </location>
</feature>
<keyword evidence="3" id="KW-0238">DNA-binding</keyword>
<dbReference type="PATRIC" id="fig|1800.3.peg.1354"/>
<dbReference type="InterPro" id="IPR000943">
    <property type="entry name" value="RNA_pol_sigma70"/>
</dbReference>
<dbReference type="GO" id="GO:0003677">
    <property type="term" value="F:DNA binding"/>
    <property type="evidence" value="ECO:0007669"/>
    <property type="project" value="UniProtKB-KW"/>
</dbReference>
<dbReference type="InterPro" id="IPR050239">
    <property type="entry name" value="Sigma-70_RNA_pol_init_factors"/>
</dbReference>
<evidence type="ECO:0000313" key="6">
    <source>
        <dbReference type="EMBL" id="KMO83089.1"/>
    </source>
</evidence>
<dbReference type="InterPro" id="IPR007627">
    <property type="entry name" value="RNA_pol_sigma70_r2"/>
</dbReference>
<accession>A0A0J6WKF6</accession>
<dbReference type="InterPro" id="IPR013325">
    <property type="entry name" value="RNA_pol_sigma_r2"/>
</dbReference>
<dbReference type="GO" id="GO:0006352">
    <property type="term" value="P:DNA-templated transcription initiation"/>
    <property type="evidence" value="ECO:0007669"/>
    <property type="project" value="InterPro"/>
</dbReference>
<keyword evidence="1" id="KW-0805">Transcription regulation</keyword>
<dbReference type="PANTHER" id="PTHR30603">
    <property type="entry name" value="RNA POLYMERASE SIGMA FACTOR RPO"/>
    <property type="match status" value="1"/>
</dbReference>
<name>A0A0J6WKF6_MYCCU</name>
<comment type="caution">
    <text evidence="6">The sequence shown here is derived from an EMBL/GenBank/DDBJ whole genome shotgun (WGS) entry which is preliminary data.</text>
</comment>
<keyword evidence="4" id="KW-0804">Transcription</keyword>
<protein>
    <submittedName>
        <fullName evidence="6">RNA polymerase sigma factor SigA</fullName>
    </submittedName>
</protein>
<dbReference type="AlphaFoldDB" id="A0A0J6WKF6"/>
<dbReference type="EMBL" id="JYNX01000025">
    <property type="protein sequence ID" value="KMO83089.1"/>
    <property type="molecule type" value="Genomic_DNA"/>
</dbReference>
<keyword evidence="2" id="KW-0731">Sigma factor</keyword>
<evidence type="ECO:0000259" key="5">
    <source>
        <dbReference type="Pfam" id="PF04542"/>
    </source>
</evidence>
<organism evidence="6 7">
    <name type="scientific">Mycolicibacterium chubuense</name>
    <name type="common">Mycobacterium chubuense</name>
    <dbReference type="NCBI Taxonomy" id="1800"/>
    <lineage>
        <taxon>Bacteria</taxon>
        <taxon>Bacillati</taxon>
        <taxon>Actinomycetota</taxon>
        <taxon>Actinomycetes</taxon>
        <taxon>Mycobacteriales</taxon>
        <taxon>Mycobacteriaceae</taxon>
        <taxon>Mycolicibacterium</taxon>
    </lineage>
</organism>
<evidence type="ECO:0000256" key="2">
    <source>
        <dbReference type="ARBA" id="ARBA00023082"/>
    </source>
</evidence>
<dbReference type="Proteomes" id="UP000036176">
    <property type="component" value="Unassembled WGS sequence"/>
</dbReference>
<sequence length="83" mass="9194">MAADGEPDDPEVLWRALRDAHLGLVVTLAKHYTGHGTAFLDLIEIGNVGLAQAIRAYNPAKGYRFSIYATWWIRHAFARAITA</sequence>
<dbReference type="SUPFAM" id="SSF88946">
    <property type="entry name" value="Sigma2 domain of RNA polymerase sigma factors"/>
    <property type="match status" value="1"/>
</dbReference>
<evidence type="ECO:0000256" key="3">
    <source>
        <dbReference type="ARBA" id="ARBA00023125"/>
    </source>
</evidence>
<dbReference type="PRINTS" id="PR00046">
    <property type="entry name" value="SIGMA70FCT"/>
</dbReference>
<gene>
    <name evidence="6" type="primary">sigA_1</name>
    <name evidence="6" type="ORF">MCHUDSM44219_01346</name>
</gene>
<dbReference type="Gene3D" id="1.10.601.10">
    <property type="entry name" value="RNA Polymerase Primary Sigma Factor"/>
    <property type="match status" value="1"/>
</dbReference>
<evidence type="ECO:0000313" key="7">
    <source>
        <dbReference type="Proteomes" id="UP000036176"/>
    </source>
</evidence>
<dbReference type="GO" id="GO:0016987">
    <property type="term" value="F:sigma factor activity"/>
    <property type="evidence" value="ECO:0007669"/>
    <property type="project" value="UniProtKB-KW"/>
</dbReference>
<dbReference type="Pfam" id="PF04542">
    <property type="entry name" value="Sigma70_r2"/>
    <property type="match status" value="1"/>
</dbReference>
<dbReference type="NCBIfam" id="TIGR02937">
    <property type="entry name" value="sigma70-ECF"/>
    <property type="match status" value="1"/>
</dbReference>